<feature type="chain" id="PRO_5042141090" evidence="1">
    <location>
        <begin position="25"/>
        <end position="178"/>
    </location>
</feature>
<proteinExistence type="predicted"/>
<dbReference type="AlphaFoldDB" id="A0AAE7R4H0"/>
<evidence type="ECO:0000313" key="4">
    <source>
        <dbReference type="Proteomes" id="UP000663912"/>
    </source>
</evidence>
<dbReference type="Proteomes" id="UP000663912">
    <property type="component" value="Chromosome 2"/>
</dbReference>
<gene>
    <name evidence="2" type="ORF">G6L72_16200</name>
    <name evidence="3" type="ORF">G6M88_15420</name>
</gene>
<evidence type="ECO:0000313" key="3">
    <source>
        <dbReference type="EMBL" id="QTG01863.1"/>
    </source>
</evidence>
<feature type="signal peptide" evidence="1">
    <location>
        <begin position="1"/>
        <end position="24"/>
    </location>
</feature>
<evidence type="ECO:0000313" key="2">
    <source>
        <dbReference type="EMBL" id="NTF38244.1"/>
    </source>
</evidence>
<organism evidence="3 4">
    <name type="scientific">Agrobacterium rubi</name>
    <dbReference type="NCBI Taxonomy" id="28099"/>
    <lineage>
        <taxon>Bacteria</taxon>
        <taxon>Pseudomonadati</taxon>
        <taxon>Pseudomonadota</taxon>
        <taxon>Alphaproteobacteria</taxon>
        <taxon>Hyphomicrobiales</taxon>
        <taxon>Rhizobiaceae</taxon>
        <taxon>Rhizobium/Agrobacterium group</taxon>
        <taxon>Agrobacterium</taxon>
    </lineage>
</organism>
<dbReference type="Pfam" id="PF06776">
    <property type="entry name" value="IalB"/>
    <property type="match status" value="1"/>
</dbReference>
<keyword evidence="1" id="KW-0732">Signal</keyword>
<keyword evidence="5" id="KW-1185">Reference proteome</keyword>
<dbReference type="EMBL" id="CP049207">
    <property type="protein sequence ID" value="QTG01863.1"/>
    <property type="molecule type" value="Genomic_DNA"/>
</dbReference>
<protein>
    <submittedName>
        <fullName evidence="3">Invasion associated locus B family protein</fullName>
    </submittedName>
</protein>
<dbReference type="InterPro" id="IPR010642">
    <property type="entry name" value="Invasion_prot_B"/>
</dbReference>
<reference evidence="2 5" key="1">
    <citation type="journal article" date="2020" name="Science">
        <title>Unexpected conservation and global transmission of agrobacterial virulence plasmids.</title>
        <authorList>
            <person name="Weisberg A.J."/>
            <person name="Davis E.W. 2nd"/>
            <person name="Tabima J."/>
            <person name="Belcher M.S."/>
            <person name="Miller M."/>
            <person name="Kuo C.H."/>
            <person name="Loper J.E."/>
            <person name="Grunwald N.J."/>
            <person name="Putnam M.L."/>
            <person name="Chang J.H."/>
        </authorList>
    </citation>
    <scope>NUCLEOTIDE SEQUENCE [LARGE SCALE GENOMIC DNA]</scope>
    <source>
        <strain evidence="2 5">A19/93</strain>
    </source>
</reference>
<evidence type="ECO:0000256" key="1">
    <source>
        <dbReference type="SAM" id="SignalP"/>
    </source>
</evidence>
<name>A0AAE7R4H0_9HYPH</name>
<dbReference type="KEGG" id="arui:G6M88_15420"/>
<dbReference type="EMBL" id="JAAMCP010000009">
    <property type="protein sequence ID" value="NTF38244.1"/>
    <property type="molecule type" value="Genomic_DNA"/>
</dbReference>
<reference evidence="3" key="2">
    <citation type="submission" date="2020-02" db="EMBL/GenBank/DDBJ databases">
        <title>Unexpected conservation and global transmission of agrobacterial virulence plasmids.</title>
        <authorList>
            <person name="Weisberg A.J."/>
            <person name="Davis E.W. II"/>
            <person name="Tabima J.R."/>
            <person name="Belcher M.S."/>
            <person name="Miller M."/>
            <person name="Kuo C.-H."/>
            <person name="Loper J.E."/>
            <person name="Grunwald N.J."/>
            <person name="Putnam M.L."/>
            <person name="Chang J.H."/>
        </authorList>
    </citation>
    <scope>NUCLEOTIDE SEQUENCE</scope>
    <source>
        <strain evidence="3">W2/73</strain>
    </source>
</reference>
<dbReference type="RefSeq" id="WP_081880106.1">
    <property type="nucleotide sequence ID" value="NZ_CP049207.1"/>
</dbReference>
<dbReference type="Proteomes" id="UP000822331">
    <property type="component" value="Unassembled WGS sequence"/>
</dbReference>
<accession>A0AAE7R4H0</accession>
<dbReference type="InterPro" id="IPR038696">
    <property type="entry name" value="IalB_sf"/>
</dbReference>
<dbReference type="Gene3D" id="2.60.40.1880">
    <property type="entry name" value="Invasion associated locus B (IalB) protein"/>
    <property type="match status" value="1"/>
</dbReference>
<evidence type="ECO:0000313" key="5">
    <source>
        <dbReference type="Proteomes" id="UP000822331"/>
    </source>
</evidence>
<sequence>MKCISLKILALAAVYSAAVGQSFAQSPSPDASQPSSLAENYGDWSVRCVTKNETRECAFSQTQLNTNSQRVLVAELRPQEDGSLRGSLVLPFGLRLADGATFAVDDLPPGKPAPFRTCLPVGCLVSLIFTEKVATSLRTGTTLKVIAKSSDTGEDVAFSVSLKGFDTALQRTTALGRR</sequence>